<keyword evidence="4" id="KW-1185">Reference proteome</keyword>
<name>A0ABD3AVQ0_9GENT</name>
<evidence type="ECO:0000259" key="1">
    <source>
        <dbReference type="Pfam" id="PF05703"/>
    </source>
</evidence>
<comment type="caution">
    <text evidence="3">The sequence shown here is derived from an EMBL/GenBank/DDBJ whole genome shotgun (WGS) entry which is preliminary data.</text>
</comment>
<dbReference type="InterPro" id="IPR013666">
    <property type="entry name" value="PH_pln"/>
</dbReference>
<dbReference type="PANTHER" id="PTHR31351:SF25">
    <property type="entry name" value="AUXIN CANALIZATION PROTEIN (DUF828)"/>
    <property type="match status" value="1"/>
</dbReference>
<dbReference type="AlphaFoldDB" id="A0ABD3AVQ0"/>
<evidence type="ECO:0000313" key="3">
    <source>
        <dbReference type="EMBL" id="KAL3535286.1"/>
    </source>
</evidence>
<evidence type="ECO:0008006" key="5">
    <source>
        <dbReference type="Google" id="ProtNLM"/>
    </source>
</evidence>
<feature type="domain" description="Pleckstrin-like plant" evidence="2">
    <location>
        <begin position="290"/>
        <end position="392"/>
    </location>
</feature>
<evidence type="ECO:0000313" key="4">
    <source>
        <dbReference type="Proteomes" id="UP001630127"/>
    </source>
</evidence>
<dbReference type="Proteomes" id="UP001630127">
    <property type="component" value="Unassembled WGS sequence"/>
</dbReference>
<evidence type="ECO:0000259" key="2">
    <source>
        <dbReference type="Pfam" id="PF08458"/>
    </source>
</evidence>
<dbReference type="PANTHER" id="PTHR31351">
    <property type="entry name" value="EXPRESSED PROTEIN"/>
    <property type="match status" value="1"/>
</dbReference>
<dbReference type="Pfam" id="PF08458">
    <property type="entry name" value="PH_2"/>
    <property type="match status" value="1"/>
</dbReference>
<sequence length="405" mass="45126">MDPRELKPTISQAHPETMDFLSSAWCNFAVQAFHPELQLQDQSLILHNSSIKKLENDSKPPFLKLDKSIKMDNTDNFVPPWKSNDVKSWIWMQQAMHPELNYNSYFKKKWMPWKMGQPFKNVSIKKWIKEIKQKSKDDKRLQRAEVHAAVSVAGLAAALAAIAAENSSKGLLDNDENSSHAAGSKDSAVASAAALVAAQCAKMAEATGAKKEQLRSVMGSAMTGTSASDILTLTAAATTSLRGAATLKVRAGYKNKLINGGAPVLPIEDHNDLNFDFENCRSVIAKGAQLNVETPDGRNVMRSVSVILNGESKVILRIRKLNLLNAFARTQESVVLDLHAELYKESEAGENDSTCYLIVLTTNKGMIKLDMMDDYKRYRTWSMTINHMLMLSTSFTKYELQFYKN</sequence>
<dbReference type="InterPro" id="IPR040269">
    <property type="entry name" value="VAB"/>
</dbReference>
<protein>
    <recommendedName>
        <fullName evidence="5">VAN3-binding protein</fullName>
    </recommendedName>
</protein>
<organism evidence="3 4">
    <name type="scientific">Cinchona calisaya</name>
    <dbReference type="NCBI Taxonomy" id="153742"/>
    <lineage>
        <taxon>Eukaryota</taxon>
        <taxon>Viridiplantae</taxon>
        <taxon>Streptophyta</taxon>
        <taxon>Embryophyta</taxon>
        <taxon>Tracheophyta</taxon>
        <taxon>Spermatophyta</taxon>
        <taxon>Magnoliopsida</taxon>
        <taxon>eudicotyledons</taxon>
        <taxon>Gunneridae</taxon>
        <taxon>Pentapetalae</taxon>
        <taxon>asterids</taxon>
        <taxon>lamiids</taxon>
        <taxon>Gentianales</taxon>
        <taxon>Rubiaceae</taxon>
        <taxon>Cinchonoideae</taxon>
        <taxon>Cinchoneae</taxon>
        <taxon>Cinchona</taxon>
    </lineage>
</organism>
<accession>A0ABD3AVQ0</accession>
<gene>
    <name evidence="3" type="ORF">ACH5RR_003747</name>
</gene>
<dbReference type="Pfam" id="PF05703">
    <property type="entry name" value="Auxin_canalis"/>
    <property type="match status" value="1"/>
</dbReference>
<reference evidence="3 4" key="1">
    <citation type="submission" date="2024-11" db="EMBL/GenBank/DDBJ databases">
        <title>A near-complete genome assembly of Cinchona calisaya.</title>
        <authorList>
            <person name="Lian D.C."/>
            <person name="Zhao X.W."/>
            <person name="Wei L."/>
        </authorList>
    </citation>
    <scope>NUCLEOTIDE SEQUENCE [LARGE SCALE GENOMIC DNA]</scope>
    <source>
        <tissue evidence="3">Nenye</tissue>
    </source>
</reference>
<feature type="domain" description="VAN3-binding protein-like auxin canalisation" evidence="1">
    <location>
        <begin position="15"/>
        <end position="269"/>
    </location>
</feature>
<proteinExistence type="predicted"/>
<dbReference type="InterPro" id="IPR008546">
    <property type="entry name" value="VAN3-bd-like_auxin_canal"/>
</dbReference>
<dbReference type="EMBL" id="JBJUIK010000002">
    <property type="protein sequence ID" value="KAL3535286.1"/>
    <property type="molecule type" value="Genomic_DNA"/>
</dbReference>